<dbReference type="Proteomes" id="UP000006753">
    <property type="component" value="Unassembled WGS sequence"/>
</dbReference>
<gene>
    <name evidence="2" type="ORF">MBM_00821</name>
</gene>
<dbReference type="PANTHER" id="PTHR44144">
    <property type="entry name" value="DNAJ HOMOLOG SUBFAMILY C MEMBER 9"/>
    <property type="match status" value="1"/>
</dbReference>
<dbReference type="OMA" id="ARSRACH"/>
<evidence type="ECO:0000313" key="3">
    <source>
        <dbReference type="Proteomes" id="UP000006753"/>
    </source>
</evidence>
<dbReference type="InParanoid" id="K1XMG9"/>
<dbReference type="CDD" id="cd06257">
    <property type="entry name" value="DnaJ"/>
    <property type="match status" value="1"/>
</dbReference>
<keyword evidence="3" id="KW-1185">Reference proteome</keyword>
<dbReference type="HOGENOM" id="CLU_052555_1_0_1"/>
<protein>
    <submittedName>
        <fullName evidence="2">Putative Chaperone protein dnaJ</fullName>
    </submittedName>
</protein>
<dbReference type="SUPFAM" id="SSF46565">
    <property type="entry name" value="Chaperone J-domain"/>
    <property type="match status" value="1"/>
</dbReference>
<proteinExistence type="predicted"/>
<dbReference type="SMART" id="SM00271">
    <property type="entry name" value="DnaJ"/>
    <property type="match status" value="1"/>
</dbReference>
<dbReference type="AlphaFoldDB" id="K1XMG9"/>
<reference evidence="2 3" key="1">
    <citation type="journal article" date="2012" name="BMC Genomics">
        <title>Sequencing the genome of Marssonina brunnea reveals fungus-poplar co-evolution.</title>
        <authorList>
            <person name="Zhu S."/>
            <person name="Cao Y.-Z."/>
            <person name="Jiang C."/>
            <person name="Tan B.-Y."/>
            <person name="Wang Z."/>
            <person name="Feng S."/>
            <person name="Zhang L."/>
            <person name="Su X.-H."/>
            <person name="Brejova B."/>
            <person name="Vinar T."/>
            <person name="Xu M."/>
            <person name="Wang M.-X."/>
            <person name="Zhang S.-G."/>
            <person name="Huang M.-R."/>
            <person name="Wu R."/>
            <person name="Zhou Y."/>
        </authorList>
    </citation>
    <scope>NUCLEOTIDE SEQUENCE [LARGE SCALE GENOMIC DNA]</scope>
    <source>
        <strain evidence="2 3">MB_m1</strain>
    </source>
</reference>
<dbReference type="Pfam" id="PF00226">
    <property type="entry name" value="DnaJ"/>
    <property type="match status" value="1"/>
</dbReference>
<dbReference type="GO" id="GO:0031072">
    <property type="term" value="F:heat shock protein binding"/>
    <property type="evidence" value="ECO:0007669"/>
    <property type="project" value="TreeGrafter"/>
</dbReference>
<dbReference type="OrthoDB" id="10250354at2759"/>
<dbReference type="STRING" id="1072389.K1XMG9"/>
<dbReference type="PRINTS" id="PR00625">
    <property type="entry name" value="JDOMAIN"/>
</dbReference>
<dbReference type="EMBL" id="JH921428">
    <property type="protein sequence ID" value="EKD21708.1"/>
    <property type="molecule type" value="Genomic_DNA"/>
</dbReference>
<organism evidence="2 3">
    <name type="scientific">Marssonina brunnea f. sp. multigermtubi (strain MB_m1)</name>
    <name type="common">Marssonina leaf spot fungus</name>
    <dbReference type="NCBI Taxonomy" id="1072389"/>
    <lineage>
        <taxon>Eukaryota</taxon>
        <taxon>Fungi</taxon>
        <taxon>Dikarya</taxon>
        <taxon>Ascomycota</taxon>
        <taxon>Pezizomycotina</taxon>
        <taxon>Leotiomycetes</taxon>
        <taxon>Helotiales</taxon>
        <taxon>Drepanopezizaceae</taxon>
        <taxon>Drepanopeziza</taxon>
    </lineage>
</organism>
<dbReference type="InterPro" id="IPR001623">
    <property type="entry name" value="DnaJ_domain"/>
</dbReference>
<accession>K1XMG9</accession>
<dbReference type="InterPro" id="IPR052594">
    <property type="entry name" value="J_domain-containing_protein"/>
</dbReference>
<evidence type="ECO:0000259" key="1">
    <source>
        <dbReference type="PROSITE" id="PS50076"/>
    </source>
</evidence>
<feature type="domain" description="J" evidence="1">
    <location>
        <begin position="63"/>
        <end position="128"/>
    </location>
</feature>
<sequence>MSDDSRQIDSAVFKQKDEIIQTPCHEQNAQMPKCPIPNSKIRNVDNTTTTTDVLREEDTDAQQLYTILGAPRSASPAELRRCYLERSKVCHPDKPPFHELSTSAFQRLGFAFDILKSPSARSTYDRASKPTSSQLPDKTTFLGGEQTFRSAVEAILHEFMTGDFVVVKRCLESLHVQYPNLVSKEVVINVEKSFIRIRELVLTTRTYALLIYIELGRINRVQKRLMGLGYFDVVGRTRLTIHLVRVTLAVPMRVDRALKQREEKAWRAKVAGLQARGITPTETMGRAGILNDRISKVLEFIVGAAGKDESADEAWSSSHGKAS</sequence>
<dbReference type="GO" id="GO:0005634">
    <property type="term" value="C:nucleus"/>
    <property type="evidence" value="ECO:0007669"/>
    <property type="project" value="TreeGrafter"/>
</dbReference>
<evidence type="ECO:0000313" key="2">
    <source>
        <dbReference type="EMBL" id="EKD21708.1"/>
    </source>
</evidence>
<dbReference type="PROSITE" id="PS50076">
    <property type="entry name" value="DNAJ_2"/>
    <property type="match status" value="1"/>
</dbReference>
<name>K1XMG9_MARBU</name>
<dbReference type="GO" id="GO:0005737">
    <property type="term" value="C:cytoplasm"/>
    <property type="evidence" value="ECO:0007669"/>
    <property type="project" value="TreeGrafter"/>
</dbReference>
<dbReference type="InterPro" id="IPR036869">
    <property type="entry name" value="J_dom_sf"/>
</dbReference>
<dbReference type="PANTHER" id="PTHR44144:SF1">
    <property type="entry name" value="DNAJ HOMOLOG SUBFAMILY C MEMBER 9"/>
    <property type="match status" value="1"/>
</dbReference>
<dbReference type="Gene3D" id="1.10.287.110">
    <property type="entry name" value="DnaJ domain"/>
    <property type="match status" value="1"/>
</dbReference>
<dbReference type="KEGG" id="mbe:MBM_00821"/>
<dbReference type="eggNOG" id="ENOG502SQZE">
    <property type="taxonomic scope" value="Eukaryota"/>
</dbReference>